<dbReference type="Proteomes" id="UP000549250">
    <property type="component" value="Unassembled WGS sequence"/>
</dbReference>
<accession>A0A839SZ40</accession>
<dbReference type="EMBL" id="JACHXI010000002">
    <property type="protein sequence ID" value="MBB3102148.1"/>
    <property type="molecule type" value="Genomic_DNA"/>
</dbReference>
<sequence length="54" mass="6356">MPLQQMAESQDRHRIRRPIINGQLSKFPIQMRVAERFPQGLIGKVEPLLQEIFL</sequence>
<name>A0A839SZ40_AZOMA</name>
<protein>
    <submittedName>
        <fullName evidence="1">Uncharacterized protein</fullName>
    </submittedName>
</protein>
<organism evidence="1 2">
    <name type="scientific">Azomonas macrocytogenes</name>
    <name type="common">Azotobacter macrocytogenes</name>
    <dbReference type="NCBI Taxonomy" id="69962"/>
    <lineage>
        <taxon>Bacteria</taxon>
        <taxon>Pseudomonadati</taxon>
        <taxon>Pseudomonadota</taxon>
        <taxon>Gammaproteobacteria</taxon>
        <taxon>Pseudomonadales</taxon>
        <taxon>Pseudomonadaceae</taxon>
        <taxon>Azomonas</taxon>
    </lineage>
</organism>
<evidence type="ECO:0000313" key="2">
    <source>
        <dbReference type="Proteomes" id="UP000549250"/>
    </source>
</evidence>
<keyword evidence="2" id="KW-1185">Reference proteome</keyword>
<dbReference type="AlphaFoldDB" id="A0A839SZ40"/>
<proteinExistence type="predicted"/>
<evidence type="ECO:0000313" key="1">
    <source>
        <dbReference type="EMBL" id="MBB3102148.1"/>
    </source>
</evidence>
<reference evidence="1 2" key="1">
    <citation type="submission" date="2020-08" db="EMBL/GenBank/DDBJ databases">
        <title>Genomic Encyclopedia of Type Strains, Phase III (KMG-III): the genomes of soil and plant-associated and newly described type strains.</title>
        <authorList>
            <person name="Whitman W."/>
        </authorList>
    </citation>
    <scope>NUCLEOTIDE SEQUENCE [LARGE SCALE GENOMIC DNA]</scope>
    <source>
        <strain evidence="1 2">CECT 4462</strain>
    </source>
</reference>
<gene>
    <name evidence="1" type="ORF">FHR87_000521</name>
</gene>
<comment type="caution">
    <text evidence="1">The sequence shown here is derived from an EMBL/GenBank/DDBJ whole genome shotgun (WGS) entry which is preliminary data.</text>
</comment>